<feature type="coiled-coil region" evidence="16">
    <location>
        <begin position="211"/>
        <end position="243"/>
    </location>
</feature>
<comment type="caution">
    <text evidence="18">The sequence shown here is derived from an EMBL/GenBank/DDBJ whole genome shotgun (WGS) entry which is preliminary data.</text>
</comment>
<evidence type="ECO:0000256" key="8">
    <source>
        <dbReference type="ARBA" id="ARBA00023004"/>
    </source>
</evidence>
<comment type="function">
    <text evidence="15">Probable transporter of a GTP-driven Fe(2+) uptake system.</text>
</comment>
<keyword evidence="2 15" id="KW-0813">Transport</keyword>
<comment type="similarity">
    <text evidence="15">Belongs to the TRAFAC class TrmE-Era-EngA-EngB-Septin-like GTPase superfamily. FeoB GTPase (TC 9.A.8) family.</text>
</comment>
<dbReference type="Pfam" id="PF02421">
    <property type="entry name" value="FeoB_N"/>
    <property type="match status" value="1"/>
</dbReference>
<evidence type="ECO:0000313" key="19">
    <source>
        <dbReference type="Proteomes" id="UP000250831"/>
    </source>
</evidence>
<dbReference type="InterPro" id="IPR030389">
    <property type="entry name" value="G_FEOB_dom"/>
</dbReference>
<dbReference type="InterPro" id="IPR050860">
    <property type="entry name" value="FeoB_GTPase"/>
</dbReference>
<feature type="transmembrane region" description="Helical" evidence="15">
    <location>
        <begin position="447"/>
        <end position="472"/>
    </location>
</feature>
<dbReference type="PANTHER" id="PTHR43185:SF1">
    <property type="entry name" value="FE(2+) TRANSPORTER FEOB"/>
    <property type="match status" value="1"/>
</dbReference>
<evidence type="ECO:0000259" key="17">
    <source>
        <dbReference type="PROSITE" id="PS51711"/>
    </source>
</evidence>
<feature type="transmembrane region" description="Helical" evidence="15">
    <location>
        <begin position="331"/>
        <end position="354"/>
    </location>
</feature>
<feature type="binding site" evidence="13">
    <location>
        <begin position="56"/>
        <end position="59"/>
    </location>
    <ligand>
        <name>GTP</name>
        <dbReference type="ChEBI" id="CHEBI:37565"/>
        <label>3</label>
    </ligand>
</feature>
<evidence type="ECO:0000313" key="18">
    <source>
        <dbReference type="EMBL" id="PUV21156.1"/>
    </source>
</evidence>
<keyword evidence="14" id="KW-0479">Metal-binding</keyword>
<dbReference type="PROSITE" id="PS51711">
    <property type="entry name" value="G_FEOB"/>
    <property type="match status" value="1"/>
</dbReference>
<keyword evidence="19" id="KW-1185">Reference proteome</keyword>
<gene>
    <name evidence="18" type="primary">feoB</name>
    <name evidence="18" type="ORF">DCO56_28405</name>
</gene>
<dbReference type="OrthoDB" id="9809127at2"/>
<dbReference type="AlphaFoldDB" id="A0A363NK12"/>
<keyword evidence="14" id="KW-0460">Magnesium</keyword>
<evidence type="ECO:0000256" key="12">
    <source>
        <dbReference type="NCBIfam" id="TIGR00437"/>
    </source>
</evidence>
<evidence type="ECO:0000256" key="10">
    <source>
        <dbReference type="ARBA" id="ARBA00023134"/>
    </source>
</evidence>
<feature type="binding site" evidence="14">
    <location>
        <position position="21"/>
    </location>
    <ligand>
        <name>Mg(2+)</name>
        <dbReference type="ChEBI" id="CHEBI:18420"/>
        <label>2</label>
    </ligand>
</feature>
<feature type="transmembrane region" description="Helical" evidence="15">
    <location>
        <begin position="639"/>
        <end position="657"/>
    </location>
</feature>
<evidence type="ECO:0000256" key="1">
    <source>
        <dbReference type="ARBA" id="ARBA00004651"/>
    </source>
</evidence>
<keyword evidence="3" id="KW-1003">Cell membrane</keyword>
<dbReference type="Proteomes" id="UP000250831">
    <property type="component" value="Unassembled WGS sequence"/>
</dbReference>
<dbReference type="RefSeq" id="WP_108637055.1">
    <property type="nucleotide sequence ID" value="NZ_QCXX01000012.1"/>
</dbReference>
<dbReference type="InterPro" id="IPR005225">
    <property type="entry name" value="Small_GTP-bd"/>
</dbReference>
<dbReference type="GO" id="GO:0005886">
    <property type="term" value="C:plasma membrane"/>
    <property type="evidence" value="ECO:0007669"/>
    <property type="project" value="UniProtKB-SubCell"/>
</dbReference>
<evidence type="ECO:0000256" key="7">
    <source>
        <dbReference type="ARBA" id="ARBA00022989"/>
    </source>
</evidence>
<feature type="binding site" evidence="13">
    <location>
        <begin position="120"/>
        <end position="123"/>
    </location>
    <ligand>
        <name>GTP</name>
        <dbReference type="ChEBI" id="CHEBI:37565"/>
        <label>1</label>
    </ligand>
</feature>
<evidence type="ECO:0000256" key="16">
    <source>
        <dbReference type="SAM" id="Coils"/>
    </source>
</evidence>
<name>A0A363NK12_9SPHI</name>
<dbReference type="Gene3D" id="3.40.50.300">
    <property type="entry name" value="P-loop containing nucleotide triphosphate hydrolases"/>
    <property type="match status" value="1"/>
</dbReference>
<dbReference type="GO" id="GO:0046872">
    <property type="term" value="F:metal ion binding"/>
    <property type="evidence" value="ECO:0007669"/>
    <property type="project" value="UniProtKB-KW"/>
</dbReference>
<dbReference type="Pfam" id="PF07670">
    <property type="entry name" value="Gate"/>
    <property type="match status" value="2"/>
</dbReference>
<feature type="transmembrane region" description="Helical" evidence="15">
    <location>
        <begin position="504"/>
        <end position="525"/>
    </location>
</feature>
<evidence type="ECO:0000256" key="9">
    <source>
        <dbReference type="ARBA" id="ARBA00023065"/>
    </source>
</evidence>
<feature type="binding site" evidence="14">
    <location>
        <position position="24"/>
    </location>
    <ligand>
        <name>Mg(2+)</name>
        <dbReference type="ChEBI" id="CHEBI:18420"/>
        <label>2</label>
    </ligand>
</feature>
<keyword evidence="8 15" id="KW-0408">Iron</keyword>
<dbReference type="InterPro" id="IPR003373">
    <property type="entry name" value="Fe2_transport_prot-B"/>
</dbReference>
<keyword evidence="7 15" id="KW-1133">Transmembrane helix</keyword>
<dbReference type="GO" id="GO:0005525">
    <property type="term" value="F:GTP binding"/>
    <property type="evidence" value="ECO:0007669"/>
    <property type="project" value="UniProtKB-KW"/>
</dbReference>
<evidence type="ECO:0000256" key="6">
    <source>
        <dbReference type="ARBA" id="ARBA00022741"/>
    </source>
</evidence>
<organism evidence="18 19">
    <name type="scientific">Sphingobacterium athyrii</name>
    <dbReference type="NCBI Taxonomy" id="2152717"/>
    <lineage>
        <taxon>Bacteria</taxon>
        <taxon>Pseudomonadati</taxon>
        <taxon>Bacteroidota</taxon>
        <taxon>Sphingobacteriia</taxon>
        <taxon>Sphingobacteriales</taxon>
        <taxon>Sphingobacteriaceae</taxon>
        <taxon>Sphingobacterium</taxon>
    </lineage>
</organism>
<dbReference type="PRINTS" id="PR00326">
    <property type="entry name" value="GTP1OBG"/>
</dbReference>
<keyword evidence="11 15" id="KW-0472">Membrane</keyword>
<reference evidence="18 19" key="1">
    <citation type="submission" date="2018-04" db="EMBL/GenBank/DDBJ databases">
        <title>Sphingobacterium sp. M46 Genome.</title>
        <authorList>
            <person name="Cheng J."/>
            <person name="Li Y."/>
        </authorList>
    </citation>
    <scope>NUCLEOTIDE SEQUENCE [LARGE SCALE GENOMIC DNA]</scope>
    <source>
        <strain evidence="18 19">M46</strain>
    </source>
</reference>
<feature type="binding site" evidence="13">
    <location>
        <begin position="10"/>
        <end position="17"/>
    </location>
    <ligand>
        <name>GTP</name>
        <dbReference type="ChEBI" id="CHEBI:37565"/>
        <label>1</label>
    </ligand>
</feature>
<evidence type="ECO:0000256" key="4">
    <source>
        <dbReference type="ARBA" id="ARBA00022496"/>
    </source>
</evidence>
<keyword evidence="6 13" id="KW-0547">Nucleotide-binding</keyword>
<protein>
    <recommendedName>
        <fullName evidence="12 15">Ferrous iron transport protein B</fullName>
    </recommendedName>
</protein>
<dbReference type="InterPro" id="IPR027417">
    <property type="entry name" value="P-loop_NTPase"/>
</dbReference>
<feature type="binding site" evidence="13">
    <location>
        <begin position="35"/>
        <end position="39"/>
    </location>
    <ligand>
        <name>GTP</name>
        <dbReference type="ChEBI" id="CHEBI:37565"/>
        <label>2</label>
    </ligand>
</feature>
<dbReference type="GO" id="GO:0015093">
    <property type="term" value="F:ferrous iron transmembrane transporter activity"/>
    <property type="evidence" value="ECO:0007669"/>
    <property type="project" value="UniProtKB-UniRule"/>
</dbReference>
<keyword evidence="9" id="KW-0406">Ion transport</keyword>
<dbReference type="CDD" id="cd01879">
    <property type="entry name" value="FeoB"/>
    <property type="match status" value="1"/>
</dbReference>
<dbReference type="InterPro" id="IPR011642">
    <property type="entry name" value="Gate_dom"/>
</dbReference>
<evidence type="ECO:0000256" key="11">
    <source>
        <dbReference type="ARBA" id="ARBA00023136"/>
    </source>
</evidence>
<dbReference type="NCBIfam" id="TIGR00231">
    <property type="entry name" value="small_GTP"/>
    <property type="match status" value="1"/>
</dbReference>
<evidence type="ECO:0000256" key="3">
    <source>
        <dbReference type="ARBA" id="ARBA00022475"/>
    </source>
</evidence>
<evidence type="ECO:0000256" key="14">
    <source>
        <dbReference type="PIRSR" id="PIRSR603373-2"/>
    </source>
</evidence>
<sequence length="700" mass="78198">MNNPIIALLGNPNVGKTSLFNRITKLNQKVGNYPGITVEKREGQVKANNKTYRIIDLPGTYTLFPSSMDEEVVFNTLVNKENSFRPNLVVVVAEPTNLKRSIILYQQARELGLPAIFVINMIDEAKEKGISIDIAKLEQLLNTKVYETNARTGQGIDQLIKSFDAVPPMYISKFQLPTIANEALEETKRLFPLDTEYHTWQYLAKGEVSFLSKEKNQAIQQIRDKHELKAEKLQKEEAILRSKSLDHSLSEIYTKDDASNKNKTNAIDRILLHPIFGYLIFFGILFLIFQAIYTWSGPAMDFIDGLFGDLAAYTQTTLPAGPLTDLLSNGIIKGIGGIVIFIPQIVILYIFISIMEETGYMSRVVFLMDRWLRPFGLNGKSVIPLISGVACAVPAVMSARNIENAKERLVTILVTPFMTCSARLPIYIVLIGLVIPDTKYAGFQLQGMVLFVMYLLGIFAALFSAILLTKIIKSKHKSFLIFELPTYKSPDWKNVALNVWEKTASFVFGAGKIILAISVILWALGSFGPNDKFAKAEEYVTQSNPNLTGEDLDHEISSYRLEHSFLGYLGMAIEPVVEPLGYDWKMGIGLISSFAAREVFVGTMATVYSLGDEVDIEDEATKTTVLSKMRSEINRNTGLPAYNFASGISLLLFYAFAMQCMSTIAAVKRETGSWKWTLIQVGFMTGLAYFSALIAYQLLK</sequence>
<evidence type="ECO:0000256" key="15">
    <source>
        <dbReference type="RuleBase" id="RU362098"/>
    </source>
</evidence>
<comment type="subcellular location">
    <subcellularLocation>
        <location evidence="15">Cell inner membrane</location>
        <topology evidence="15">Multi-pass membrane protein</topology>
    </subcellularLocation>
    <subcellularLocation>
        <location evidence="1">Cell membrane</location>
        <topology evidence="1">Multi-pass membrane protein</topology>
    </subcellularLocation>
</comment>
<dbReference type="PANTHER" id="PTHR43185">
    <property type="entry name" value="FERROUS IRON TRANSPORT PROTEIN B"/>
    <property type="match status" value="1"/>
</dbReference>
<dbReference type="InterPro" id="IPR006073">
    <property type="entry name" value="GTP-bd"/>
</dbReference>
<evidence type="ECO:0000256" key="5">
    <source>
        <dbReference type="ARBA" id="ARBA00022692"/>
    </source>
</evidence>
<dbReference type="InterPro" id="IPR011640">
    <property type="entry name" value="Fe2_transport_prot_B_C"/>
</dbReference>
<dbReference type="EMBL" id="QCXX01000012">
    <property type="protein sequence ID" value="PUV21156.1"/>
    <property type="molecule type" value="Genomic_DNA"/>
</dbReference>
<keyword evidence="5 15" id="KW-0812">Transmembrane</keyword>
<feature type="domain" description="FeoB-type G" evidence="17">
    <location>
        <begin position="3"/>
        <end position="169"/>
    </location>
</feature>
<keyword evidence="4 15" id="KW-0410">Iron transport</keyword>
<proteinExistence type="inferred from homology"/>
<feature type="transmembrane region" description="Helical" evidence="15">
    <location>
        <begin position="677"/>
        <end position="699"/>
    </location>
</feature>
<keyword evidence="16" id="KW-0175">Coiled coil</keyword>
<evidence type="ECO:0000256" key="2">
    <source>
        <dbReference type="ARBA" id="ARBA00022448"/>
    </source>
</evidence>
<feature type="transmembrane region" description="Helical" evidence="15">
    <location>
        <begin position="409"/>
        <end position="435"/>
    </location>
</feature>
<dbReference type="Pfam" id="PF07664">
    <property type="entry name" value="FeoB_C"/>
    <property type="match status" value="1"/>
</dbReference>
<evidence type="ECO:0000256" key="13">
    <source>
        <dbReference type="PIRSR" id="PIRSR603373-1"/>
    </source>
</evidence>
<feature type="transmembrane region" description="Helical" evidence="15">
    <location>
        <begin position="270"/>
        <end position="293"/>
    </location>
</feature>
<keyword evidence="10 13" id="KW-0342">GTP-binding</keyword>
<accession>A0A363NK12</accession>
<feature type="transmembrane region" description="Helical" evidence="15">
    <location>
        <begin position="375"/>
        <end position="397"/>
    </location>
</feature>
<dbReference type="SUPFAM" id="SSF52540">
    <property type="entry name" value="P-loop containing nucleoside triphosphate hydrolases"/>
    <property type="match status" value="1"/>
</dbReference>
<dbReference type="NCBIfam" id="TIGR00437">
    <property type="entry name" value="feoB"/>
    <property type="match status" value="1"/>
</dbReference>